<feature type="compositionally biased region" description="Basic and acidic residues" evidence="13">
    <location>
        <begin position="31"/>
        <end position="49"/>
    </location>
</feature>
<dbReference type="GO" id="GO:0006457">
    <property type="term" value="P:protein folding"/>
    <property type="evidence" value="ECO:0007669"/>
    <property type="project" value="InterPro"/>
</dbReference>
<evidence type="ECO:0000256" key="5">
    <source>
        <dbReference type="ARBA" id="ARBA00023016"/>
    </source>
</evidence>
<evidence type="ECO:0000256" key="1">
    <source>
        <dbReference type="ARBA" id="ARBA00004496"/>
    </source>
</evidence>
<dbReference type="PANTHER" id="PTHR21237">
    <property type="entry name" value="GRPE PROTEIN"/>
    <property type="match status" value="1"/>
</dbReference>
<dbReference type="GO" id="GO:0051082">
    <property type="term" value="F:unfolded protein binding"/>
    <property type="evidence" value="ECO:0007669"/>
    <property type="project" value="TreeGrafter"/>
</dbReference>
<evidence type="ECO:0000256" key="4">
    <source>
        <dbReference type="ARBA" id="ARBA00022490"/>
    </source>
</evidence>
<feature type="compositionally biased region" description="Basic and acidic residues" evidence="13">
    <location>
        <begin position="1"/>
        <end position="23"/>
    </location>
</feature>
<accession>A0A840UGR4</accession>
<evidence type="ECO:0000256" key="11">
    <source>
        <dbReference type="RuleBase" id="RU000639"/>
    </source>
</evidence>
<dbReference type="GO" id="GO:0042803">
    <property type="term" value="F:protein homodimerization activity"/>
    <property type="evidence" value="ECO:0007669"/>
    <property type="project" value="InterPro"/>
</dbReference>
<dbReference type="GO" id="GO:0000774">
    <property type="term" value="F:adenyl-nucleotide exchange factor activity"/>
    <property type="evidence" value="ECO:0007669"/>
    <property type="project" value="InterPro"/>
</dbReference>
<dbReference type="Gene3D" id="3.90.20.20">
    <property type="match status" value="1"/>
</dbReference>
<keyword evidence="6 10" id="KW-0143">Chaperone</keyword>
<keyword evidence="4 10" id="KW-0963">Cytoplasm</keyword>
<dbReference type="InterPro" id="IPR013805">
    <property type="entry name" value="GrpE_CC"/>
</dbReference>
<evidence type="ECO:0000256" key="12">
    <source>
        <dbReference type="RuleBase" id="RU004478"/>
    </source>
</evidence>
<comment type="subcellular location">
    <subcellularLocation>
        <location evidence="1 10">Cytoplasm</location>
    </subcellularLocation>
</comment>
<feature type="region of interest" description="Disordered" evidence="13">
    <location>
        <begin position="1"/>
        <end position="57"/>
    </location>
</feature>
<organism evidence="14 15">
    <name type="scientific">Pectinatus brassicae</name>
    <dbReference type="NCBI Taxonomy" id="862415"/>
    <lineage>
        <taxon>Bacteria</taxon>
        <taxon>Bacillati</taxon>
        <taxon>Bacillota</taxon>
        <taxon>Negativicutes</taxon>
        <taxon>Selenomonadales</taxon>
        <taxon>Selenomonadaceae</taxon>
        <taxon>Pectinatus</taxon>
    </lineage>
</organism>
<dbReference type="SUPFAM" id="SSF51064">
    <property type="entry name" value="Head domain of nucleotide exchange factor GrpE"/>
    <property type="match status" value="1"/>
</dbReference>
<evidence type="ECO:0000256" key="6">
    <source>
        <dbReference type="ARBA" id="ARBA00023186"/>
    </source>
</evidence>
<proteinExistence type="inferred from homology"/>
<dbReference type="NCBIfam" id="NF010738">
    <property type="entry name" value="PRK14140.1"/>
    <property type="match status" value="1"/>
</dbReference>
<dbReference type="PRINTS" id="PR00773">
    <property type="entry name" value="GRPEPROTEIN"/>
</dbReference>
<evidence type="ECO:0000256" key="10">
    <source>
        <dbReference type="HAMAP-Rule" id="MF_01151"/>
    </source>
</evidence>
<dbReference type="FunFam" id="2.30.22.10:FF:000001">
    <property type="entry name" value="Protein GrpE"/>
    <property type="match status" value="1"/>
</dbReference>
<comment type="caution">
    <text evidence="14">The sequence shown here is derived from an EMBL/GenBank/DDBJ whole genome shotgun (WGS) entry which is preliminary data.</text>
</comment>
<dbReference type="SUPFAM" id="SSF58014">
    <property type="entry name" value="Coiled-coil domain of nucleotide exchange factor GrpE"/>
    <property type="match status" value="1"/>
</dbReference>
<keyword evidence="5 10" id="KW-0346">Stress response</keyword>
<dbReference type="Pfam" id="PF01025">
    <property type="entry name" value="GrpE"/>
    <property type="match status" value="1"/>
</dbReference>
<keyword evidence="15" id="KW-1185">Reference proteome</keyword>
<dbReference type="AlphaFoldDB" id="A0A840UGR4"/>
<dbReference type="GO" id="GO:0051087">
    <property type="term" value="F:protein-folding chaperone binding"/>
    <property type="evidence" value="ECO:0007669"/>
    <property type="project" value="InterPro"/>
</dbReference>
<evidence type="ECO:0000256" key="13">
    <source>
        <dbReference type="SAM" id="MobiDB-lite"/>
    </source>
</evidence>
<dbReference type="GO" id="GO:0005737">
    <property type="term" value="C:cytoplasm"/>
    <property type="evidence" value="ECO:0007669"/>
    <property type="project" value="UniProtKB-SubCell"/>
</dbReference>
<dbReference type="EMBL" id="JACHFH010000004">
    <property type="protein sequence ID" value="MBB5335380.1"/>
    <property type="molecule type" value="Genomic_DNA"/>
</dbReference>
<evidence type="ECO:0000256" key="2">
    <source>
        <dbReference type="ARBA" id="ARBA00009054"/>
    </source>
</evidence>
<name>A0A840UGR4_9FIRM</name>
<protein>
    <recommendedName>
        <fullName evidence="8 10">Protein GrpE</fullName>
    </recommendedName>
    <alternativeName>
        <fullName evidence="9 10">HSP-70 cofactor</fullName>
    </alternativeName>
</protein>
<dbReference type="PROSITE" id="PS01071">
    <property type="entry name" value="GRPE"/>
    <property type="match status" value="1"/>
</dbReference>
<dbReference type="RefSeq" id="WP_183859306.1">
    <property type="nucleotide sequence ID" value="NZ_JACHFH010000004.1"/>
</dbReference>
<dbReference type="Gene3D" id="2.30.22.10">
    <property type="entry name" value="Head domain of nucleotide exchange factor GrpE"/>
    <property type="match status" value="1"/>
</dbReference>
<dbReference type="CDD" id="cd00446">
    <property type="entry name" value="GrpE"/>
    <property type="match status" value="1"/>
</dbReference>
<evidence type="ECO:0000256" key="3">
    <source>
        <dbReference type="ARBA" id="ARBA00011738"/>
    </source>
</evidence>
<gene>
    <name evidence="10" type="primary">grpE</name>
    <name evidence="14" type="ORF">HNR32_000501</name>
</gene>
<evidence type="ECO:0000256" key="9">
    <source>
        <dbReference type="ARBA" id="ARBA00076414"/>
    </source>
</evidence>
<dbReference type="Proteomes" id="UP000559117">
    <property type="component" value="Unassembled WGS sequence"/>
</dbReference>
<evidence type="ECO:0000313" key="14">
    <source>
        <dbReference type="EMBL" id="MBB5335380.1"/>
    </source>
</evidence>
<dbReference type="InterPro" id="IPR009012">
    <property type="entry name" value="GrpE_head"/>
</dbReference>
<comment type="similarity">
    <text evidence="2 10 12">Belongs to the GrpE family.</text>
</comment>
<comment type="function">
    <text evidence="7 10 11">Participates actively in the response to hyperosmotic and heat shock by preventing the aggregation of stress-denatured proteins, in association with DnaK and GrpE. It is the nucleotide exchange factor for DnaK and may function as a thermosensor. Unfolded proteins bind initially to DnaJ; upon interaction with the DnaJ-bound protein, DnaK hydrolyzes its bound ATP, resulting in the formation of a stable complex. GrpE releases ADP from DnaK; ATP binding to DnaK triggers the release of the substrate protein, thus completing the reaction cycle. Several rounds of ATP-dependent interactions between DnaJ, DnaK and GrpE are required for fully efficient folding.</text>
</comment>
<evidence type="ECO:0000256" key="8">
    <source>
        <dbReference type="ARBA" id="ARBA00072274"/>
    </source>
</evidence>
<evidence type="ECO:0000256" key="7">
    <source>
        <dbReference type="ARBA" id="ARBA00053401"/>
    </source>
</evidence>
<dbReference type="PANTHER" id="PTHR21237:SF23">
    <property type="entry name" value="GRPE PROTEIN HOMOLOG, MITOCHONDRIAL"/>
    <property type="match status" value="1"/>
</dbReference>
<comment type="subunit">
    <text evidence="3 10">Homodimer.</text>
</comment>
<dbReference type="InterPro" id="IPR000740">
    <property type="entry name" value="GrpE"/>
</dbReference>
<evidence type="ECO:0000313" key="15">
    <source>
        <dbReference type="Proteomes" id="UP000559117"/>
    </source>
</evidence>
<sequence>MPYMKDEMKKKDSDRLDEMKQEINEAISAEDESKAAESSDNDTDTKSSDENNDAVADADKALADAQEQFKRLQADFVNFRRRSNQEKAEISNVILQGFVKDMLPILDNFERAVAAEGDDNALKEGVKMIFTQFNEVLVKNGLEVIKTEGEKFDPNFHQAVMRVEDAEKEDNTIDQELQKGYMVKGRVVRPAMVKVVSNN</sequence>
<reference evidence="14 15" key="1">
    <citation type="submission" date="2020-08" db="EMBL/GenBank/DDBJ databases">
        <title>Genomic Encyclopedia of Type Strains, Phase IV (KMG-IV): sequencing the most valuable type-strain genomes for metagenomic binning, comparative biology and taxonomic classification.</title>
        <authorList>
            <person name="Goeker M."/>
        </authorList>
    </citation>
    <scope>NUCLEOTIDE SEQUENCE [LARGE SCALE GENOMIC DNA]</scope>
    <source>
        <strain evidence="14 15">DSM 24661</strain>
    </source>
</reference>
<dbReference type="HAMAP" id="MF_01151">
    <property type="entry name" value="GrpE"/>
    <property type="match status" value="1"/>
</dbReference>